<organism evidence="2 3">
    <name type="scientific">Ceratodon purpureus</name>
    <name type="common">Fire moss</name>
    <name type="synonym">Dicranum purpureum</name>
    <dbReference type="NCBI Taxonomy" id="3225"/>
    <lineage>
        <taxon>Eukaryota</taxon>
        <taxon>Viridiplantae</taxon>
        <taxon>Streptophyta</taxon>
        <taxon>Embryophyta</taxon>
        <taxon>Bryophyta</taxon>
        <taxon>Bryophytina</taxon>
        <taxon>Bryopsida</taxon>
        <taxon>Dicranidae</taxon>
        <taxon>Pseudoditrichales</taxon>
        <taxon>Ditrichaceae</taxon>
        <taxon>Ceratodon</taxon>
    </lineage>
</organism>
<evidence type="ECO:0000313" key="3">
    <source>
        <dbReference type="Proteomes" id="UP000822688"/>
    </source>
</evidence>
<name>A0A8T0I1J0_CERPU</name>
<sequence length="94" mass="10679">MAGYLDLQSVEVKVLSARSLMDVKRWSLSEKMSPFAEVWISSKESKKNSTILLNGGRNLVWNSDILQLFCTHTGLFRQSTYLNIDVFHPGSKDN</sequence>
<dbReference type="InterPro" id="IPR000008">
    <property type="entry name" value="C2_dom"/>
</dbReference>
<protein>
    <recommendedName>
        <fullName evidence="1">C2 domain-containing protein</fullName>
    </recommendedName>
</protein>
<evidence type="ECO:0000313" key="2">
    <source>
        <dbReference type="EMBL" id="KAG0576887.1"/>
    </source>
</evidence>
<dbReference type="SUPFAM" id="SSF49562">
    <property type="entry name" value="C2 domain (Calcium/lipid-binding domain, CaLB)"/>
    <property type="match status" value="1"/>
</dbReference>
<dbReference type="Proteomes" id="UP000822688">
    <property type="component" value="Chromosome 5"/>
</dbReference>
<proteinExistence type="predicted"/>
<comment type="caution">
    <text evidence="2">The sequence shown here is derived from an EMBL/GenBank/DDBJ whole genome shotgun (WGS) entry which is preliminary data.</text>
</comment>
<evidence type="ECO:0000259" key="1">
    <source>
        <dbReference type="Pfam" id="PF00168"/>
    </source>
</evidence>
<reference evidence="2" key="1">
    <citation type="submission" date="2020-06" db="EMBL/GenBank/DDBJ databases">
        <title>WGS assembly of Ceratodon purpureus strain R40.</title>
        <authorList>
            <person name="Carey S.B."/>
            <person name="Jenkins J."/>
            <person name="Shu S."/>
            <person name="Lovell J.T."/>
            <person name="Sreedasyam A."/>
            <person name="Maumus F."/>
            <person name="Tiley G.P."/>
            <person name="Fernandez-Pozo N."/>
            <person name="Barry K."/>
            <person name="Chen C."/>
            <person name="Wang M."/>
            <person name="Lipzen A."/>
            <person name="Daum C."/>
            <person name="Saski C.A."/>
            <person name="Payton A.C."/>
            <person name="Mcbreen J.C."/>
            <person name="Conrad R.E."/>
            <person name="Kollar L.M."/>
            <person name="Olsson S."/>
            <person name="Huttunen S."/>
            <person name="Landis J.B."/>
            <person name="Wickett N.J."/>
            <person name="Johnson M.G."/>
            <person name="Rensing S.A."/>
            <person name="Grimwood J."/>
            <person name="Schmutz J."/>
            <person name="Mcdaniel S.F."/>
        </authorList>
    </citation>
    <scope>NUCLEOTIDE SEQUENCE</scope>
    <source>
        <strain evidence="2">R40</strain>
    </source>
</reference>
<dbReference type="Gene3D" id="2.60.40.150">
    <property type="entry name" value="C2 domain"/>
    <property type="match status" value="1"/>
</dbReference>
<dbReference type="InterPro" id="IPR035892">
    <property type="entry name" value="C2_domain_sf"/>
</dbReference>
<dbReference type="AlphaFoldDB" id="A0A8T0I1J0"/>
<dbReference type="EMBL" id="CM026425">
    <property type="protein sequence ID" value="KAG0576887.1"/>
    <property type="molecule type" value="Genomic_DNA"/>
</dbReference>
<dbReference type="Pfam" id="PF00168">
    <property type="entry name" value="C2"/>
    <property type="match status" value="1"/>
</dbReference>
<gene>
    <name evidence="2" type="ORF">KC19_5G115400</name>
</gene>
<accession>A0A8T0I1J0</accession>
<feature type="domain" description="C2" evidence="1">
    <location>
        <begin position="9"/>
        <end position="89"/>
    </location>
</feature>
<keyword evidence="3" id="KW-1185">Reference proteome</keyword>